<gene>
    <name evidence="1" type="ORF">BWGO95_01872</name>
</gene>
<reference evidence="1 2" key="1">
    <citation type="submission" date="2016-08" db="EMBL/GenBank/DDBJ databases">
        <authorList>
            <person name="Seilhamer J.J."/>
        </authorList>
    </citation>
    <scope>NUCLEOTIDE SEQUENCE [LARGE SCALE GENOMIC DNA]</scope>
    <source>
        <strain evidence="1 2">SDA_GO95</strain>
    </source>
</reference>
<accession>A0A1D3MHL9</accession>
<dbReference type="EMBL" id="FMAK01000028">
    <property type="protein sequence ID" value="SCB67746.1"/>
    <property type="molecule type" value="Genomic_DNA"/>
</dbReference>
<dbReference type="Proteomes" id="UP000195696">
    <property type="component" value="Unassembled WGS sequence"/>
</dbReference>
<dbReference type="AlphaFoldDB" id="A0A1D3MHL9"/>
<evidence type="ECO:0000313" key="1">
    <source>
        <dbReference type="EMBL" id="SCB67746.1"/>
    </source>
</evidence>
<organism evidence="1 2">
    <name type="scientific">Bacillus mycoides</name>
    <dbReference type="NCBI Taxonomy" id="1405"/>
    <lineage>
        <taxon>Bacteria</taxon>
        <taxon>Bacillati</taxon>
        <taxon>Bacillota</taxon>
        <taxon>Bacilli</taxon>
        <taxon>Bacillales</taxon>
        <taxon>Bacillaceae</taxon>
        <taxon>Bacillus</taxon>
        <taxon>Bacillus cereus group</taxon>
    </lineage>
</organism>
<proteinExistence type="predicted"/>
<name>A0A1D3MHL9_BACMY</name>
<sequence>MFIQITINLEEDNIIM</sequence>
<protein>
    <submittedName>
        <fullName evidence="1">Uncharacterized protein</fullName>
    </submittedName>
</protein>
<evidence type="ECO:0000313" key="2">
    <source>
        <dbReference type="Proteomes" id="UP000195696"/>
    </source>
</evidence>